<organism evidence="1 2">
    <name type="scientific">Candidatus Abawacabacteria bacterium RBG_16_42_10</name>
    <dbReference type="NCBI Taxonomy" id="1817814"/>
    <lineage>
        <taxon>Bacteria</taxon>
        <taxon>Candidatus Abawacaibacteriota</taxon>
    </lineage>
</organism>
<dbReference type="EMBL" id="MEWR01000008">
    <property type="protein sequence ID" value="OGC82396.1"/>
    <property type="molecule type" value="Genomic_DNA"/>
</dbReference>
<proteinExistence type="predicted"/>
<dbReference type="AlphaFoldDB" id="A0A1F4XL67"/>
<dbReference type="STRING" id="1817814.A2V81_02655"/>
<name>A0A1F4XL67_9BACT</name>
<gene>
    <name evidence="1" type="ORF">A2V81_02655</name>
</gene>
<accession>A0A1F4XL67</accession>
<comment type="caution">
    <text evidence="1">The sequence shown here is derived from an EMBL/GenBank/DDBJ whole genome shotgun (WGS) entry which is preliminary data.</text>
</comment>
<sequence>MKQAFVGLSIGILLALGGYFGYQYLYPSQPVEQIEKYHVHADFAVYLDGKKYNFAQEKYMVSIDVCELENQTKRTHLHDMNDNVAHVHAPDQTWGIFFSNIGFTLTYDLKKDYPVLETDEGKVYENGRMFVSGKEIPKQTSFNGYEIKDLDQVAFFFGNTNEQIIGDGLAQVTKQSCIYSGKCPIPEGVKLPEEHCGSEE</sequence>
<reference evidence="1 2" key="1">
    <citation type="journal article" date="2016" name="Nat. Commun.">
        <title>Thousands of microbial genomes shed light on interconnected biogeochemical processes in an aquifer system.</title>
        <authorList>
            <person name="Anantharaman K."/>
            <person name="Brown C.T."/>
            <person name="Hug L.A."/>
            <person name="Sharon I."/>
            <person name="Castelle C.J."/>
            <person name="Probst A.J."/>
            <person name="Thomas B.C."/>
            <person name="Singh A."/>
            <person name="Wilkins M.J."/>
            <person name="Karaoz U."/>
            <person name="Brodie E.L."/>
            <person name="Williams K.H."/>
            <person name="Hubbard S.S."/>
            <person name="Banfield J.F."/>
        </authorList>
    </citation>
    <scope>NUCLEOTIDE SEQUENCE [LARGE SCALE GENOMIC DNA]</scope>
</reference>
<protein>
    <submittedName>
        <fullName evidence="1">Uncharacterized protein</fullName>
    </submittedName>
</protein>
<evidence type="ECO:0000313" key="1">
    <source>
        <dbReference type="EMBL" id="OGC82396.1"/>
    </source>
</evidence>
<dbReference type="Proteomes" id="UP000177614">
    <property type="component" value="Unassembled WGS sequence"/>
</dbReference>
<evidence type="ECO:0000313" key="2">
    <source>
        <dbReference type="Proteomes" id="UP000177614"/>
    </source>
</evidence>